<dbReference type="PANTHER" id="PTHR21328">
    <property type="entry name" value="POLY ADP-RIBOSE POLYMERASE FAMILY, MEMBER PARP"/>
    <property type="match status" value="1"/>
</dbReference>
<organism evidence="7 8">
    <name type="scientific">Tremella mesenterica</name>
    <name type="common">Jelly fungus</name>
    <dbReference type="NCBI Taxonomy" id="5217"/>
    <lineage>
        <taxon>Eukaryota</taxon>
        <taxon>Fungi</taxon>
        <taxon>Dikarya</taxon>
        <taxon>Basidiomycota</taxon>
        <taxon>Agaricomycotina</taxon>
        <taxon>Tremellomycetes</taxon>
        <taxon>Tremellales</taxon>
        <taxon>Tremellaceae</taxon>
        <taxon>Tremella</taxon>
    </lineage>
</organism>
<feature type="compositionally biased region" description="Low complexity" evidence="5">
    <location>
        <begin position="28"/>
        <end position="38"/>
    </location>
</feature>
<evidence type="ECO:0000256" key="3">
    <source>
        <dbReference type="ARBA" id="ARBA00022695"/>
    </source>
</evidence>
<sequence>MPKRIRRSQAKSKPTSVRRSVGERADVSSSSPTIIIPSFCTPEPPLVDDSGPSDDLEPKNKMRRLDTPQSVTDEDWQRDFEECRVSWEVEGDVEGDVEGFVGMIATVSRFRSGKSPHSVQFDLEYGDVEGDERTASLTLVFKDVEDYPEHYYLDISGLTGRLQKRLSRFVRIYNLDIQALVVKLLSALQGDDEANGGRPSSVVPDNGDPTESMEDLDALRASQILSEQEPPDMALLNRHFTQAKSMGYRPGWTKVSDFWVYSLSIPLKNLPIDPNTLAMWDDDLVEAWKQDKRIVLLVGVTSYPPKLDGMRYWLGLNDKYKPSEKVCTLTTRKSEGGMPPFFTSIPLLGQLKFFPRCHKLRTDFGQCWAEADAIGLDEERSRTVFQSHERPLKSLKYDSIDPVTKGYELNYPLCAFWWVIRRFVNAPKCCLNCGLPVTVPSLRPYVCNSPLCVYGYMSLGLGPSIEHVIKTEPEVVDLLLSFAYAAAQSKARMDLPLQLNIDVPKACTGSHDILFDLYEKQRSALAWLIEQLPPVSQIKEHLDNGGHLKDIDAPAGSIGVLRWVVGSCRAYLKAAKPHEGVQNVPTARPGEDSGCFRQFLFVVGSPQQESRFKEEVEKAQKNDKNCLQYPTLLAYHGSGVENWHNILRTGLDFQDTANGRAYGHGVYFAAESSISMNTYARANTVQRENADFVISKATALVELVNVPKTFISHNPYYVVGNIRQIRPFMLLVQGKGENSPAPPYKGALFQHDPKSAMKTTFSNSPLLVAMPEKLTPATFVDNEPYDITDEAILSPLPPQTFFTRSDQARYDRLGRMAPPEDTSLVATRALSKEFKTLVRQQENGENLPFYLDREGDSLYCWTLELWDFSKDSRLMQDMKKFDLRSIIAEIRFPSSFPHSPPFMRILHPRFLPFAQGGGGNITAGGSVCNEILTSTGWNPAFCIEAIVRDIMTNMTEAIPPARLDPHGWDRPYSMSEALEAFKRVAAAHGWGIPKDLDKMTTKQGDD</sequence>
<dbReference type="SUPFAM" id="SSF54495">
    <property type="entry name" value="UBC-like"/>
    <property type="match status" value="1"/>
</dbReference>
<evidence type="ECO:0000256" key="1">
    <source>
        <dbReference type="ARBA" id="ARBA00022676"/>
    </source>
</evidence>
<dbReference type="VEuPathDB" id="FungiDB:TREMEDRAFT_74889"/>
<dbReference type="InterPro" id="IPR051838">
    <property type="entry name" value="ARTD_PARP"/>
</dbReference>
<dbReference type="InterPro" id="IPR000608">
    <property type="entry name" value="UBC"/>
</dbReference>
<dbReference type="Pfam" id="PF00644">
    <property type="entry name" value="PARP"/>
    <property type="match status" value="1"/>
</dbReference>
<dbReference type="Gene3D" id="3.90.228.10">
    <property type="match status" value="1"/>
</dbReference>
<keyword evidence="8" id="KW-1185">Reference proteome</keyword>
<protein>
    <recommendedName>
        <fullName evidence="6">UBC core domain-containing protein</fullName>
    </recommendedName>
</protein>
<dbReference type="Gene3D" id="3.10.110.10">
    <property type="entry name" value="Ubiquitin Conjugating Enzyme"/>
    <property type="match status" value="1"/>
</dbReference>
<dbReference type="EMBL" id="SDIL01000130">
    <property type="protein sequence ID" value="RXK35588.1"/>
    <property type="molecule type" value="Genomic_DNA"/>
</dbReference>
<feature type="compositionally biased region" description="Basic and acidic residues" evidence="5">
    <location>
        <begin position="56"/>
        <end position="66"/>
    </location>
</feature>
<dbReference type="InterPro" id="IPR012317">
    <property type="entry name" value="Poly(ADP-ribose)pol_cat_dom"/>
</dbReference>
<dbReference type="GO" id="GO:0016779">
    <property type="term" value="F:nucleotidyltransferase activity"/>
    <property type="evidence" value="ECO:0007669"/>
    <property type="project" value="UniProtKB-KW"/>
</dbReference>
<proteinExistence type="predicted"/>
<evidence type="ECO:0000256" key="2">
    <source>
        <dbReference type="ARBA" id="ARBA00022679"/>
    </source>
</evidence>
<feature type="region of interest" description="Disordered" evidence="5">
    <location>
        <begin position="1"/>
        <end position="73"/>
    </location>
</feature>
<dbReference type="STRING" id="5217.A0A4Q1B9W8"/>
<reference evidence="7 8" key="1">
    <citation type="submission" date="2016-06" db="EMBL/GenBank/DDBJ databases">
        <title>Evolution of pathogenesis and genome organization in the Tremellales.</title>
        <authorList>
            <person name="Cuomo C."/>
            <person name="Litvintseva A."/>
            <person name="Heitman J."/>
            <person name="Chen Y."/>
            <person name="Sun S."/>
            <person name="Springer D."/>
            <person name="Dromer F."/>
            <person name="Young S."/>
            <person name="Zeng Q."/>
            <person name="Chapman S."/>
            <person name="Gujja S."/>
            <person name="Saif S."/>
            <person name="Birren B."/>
        </authorList>
    </citation>
    <scope>NUCLEOTIDE SEQUENCE [LARGE SCALE GENOMIC DNA]</scope>
    <source>
        <strain evidence="7 8">ATCC 28783</strain>
    </source>
</reference>
<keyword evidence="3" id="KW-0548">Nucleotidyltransferase</keyword>
<dbReference type="OrthoDB" id="109543at2759"/>
<keyword evidence="4" id="KW-0520">NAD</keyword>
<dbReference type="SMART" id="SM00212">
    <property type="entry name" value="UBCc"/>
    <property type="match status" value="1"/>
</dbReference>
<dbReference type="AlphaFoldDB" id="A0A4Q1B9W8"/>
<evidence type="ECO:0000313" key="8">
    <source>
        <dbReference type="Proteomes" id="UP000289152"/>
    </source>
</evidence>
<dbReference type="CDD" id="cd23802">
    <property type="entry name" value="UBCc_UBE2Q"/>
    <property type="match status" value="1"/>
</dbReference>
<keyword evidence="1" id="KW-0328">Glycosyltransferase</keyword>
<feature type="domain" description="UBC core" evidence="6">
    <location>
        <begin position="825"/>
        <end position="994"/>
    </location>
</feature>
<dbReference type="InParanoid" id="A0A4Q1B9W8"/>
<dbReference type="Pfam" id="PF00179">
    <property type="entry name" value="UQ_con"/>
    <property type="match status" value="1"/>
</dbReference>
<keyword evidence="2" id="KW-0808">Transferase</keyword>
<accession>A0A4Q1B9W8</accession>
<gene>
    <name evidence="7" type="ORF">M231_07174</name>
</gene>
<comment type="caution">
    <text evidence="7">The sequence shown here is derived from an EMBL/GenBank/DDBJ whole genome shotgun (WGS) entry which is preliminary data.</text>
</comment>
<evidence type="ECO:0000259" key="6">
    <source>
        <dbReference type="PROSITE" id="PS50127"/>
    </source>
</evidence>
<evidence type="ECO:0000256" key="4">
    <source>
        <dbReference type="ARBA" id="ARBA00023027"/>
    </source>
</evidence>
<evidence type="ECO:0000313" key="7">
    <source>
        <dbReference type="EMBL" id="RXK35588.1"/>
    </source>
</evidence>
<feature type="region of interest" description="Disordered" evidence="5">
    <location>
        <begin position="191"/>
        <end position="210"/>
    </location>
</feature>
<dbReference type="SUPFAM" id="SSF56399">
    <property type="entry name" value="ADP-ribosylation"/>
    <property type="match status" value="1"/>
</dbReference>
<feature type="compositionally biased region" description="Basic residues" evidence="5">
    <location>
        <begin position="1"/>
        <end position="10"/>
    </location>
</feature>
<evidence type="ECO:0000256" key="5">
    <source>
        <dbReference type="SAM" id="MobiDB-lite"/>
    </source>
</evidence>
<dbReference type="Proteomes" id="UP000289152">
    <property type="component" value="Unassembled WGS sequence"/>
</dbReference>
<dbReference type="GO" id="GO:0003950">
    <property type="term" value="F:NAD+ poly-ADP-ribosyltransferase activity"/>
    <property type="evidence" value="ECO:0007669"/>
    <property type="project" value="InterPro"/>
</dbReference>
<dbReference type="InterPro" id="IPR016135">
    <property type="entry name" value="UBQ-conjugating_enzyme/RWD"/>
</dbReference>
<dbReference type="PROSITE" id="PS50127">
    <property type="entry name" value="UBC_2"/>
    <property type="match status" value="1"/>
</dbReference>
<name>A0A4Q1B9W8_TREME</name>